<evidence type="ECO:0000259" key="3">
    <source>
        <dbReference type="Pfam" id="PF26526"/>
    </source>
</evidence>
<feature type="chain" id="PRO_5045616381" description="DUF8175 domain-containing protein" evidence="2">
    <location>
        <begin position="21"/>
        <end position="203"/>
    </location>
</feature>
<keyword evidence="2" id="KW-0732">Signal</keyword>
<proteinExistence type="predicted"/>
<feature type="domain" description="DUF8175" evidence="3">
    <location>
        <begin position="26"/>
        <end position="173"/>
    </location>
</feature>
<dbReference type="Proteomes" id="UP001601992">
    <property type="component" value="Unassembled WGS sequence"/>
</dbReference>
<protein>
    <recommendedName>
        <fullName evidence="3">DUF8175 domain-containing protein</fullName>
    </recommendedName>
</protein>
<dbReference type="RefSeq" id="WP_387404025.1">
    <property type="nucleotide sequence ID" value="NZ_JBIAQY010000004.1"/>
</dbReference>
<organism evidence="4 5">
    <name type="scientific">Nocardia jiangxiensis</name>
    <dbReference type="NCBI Taxonomy" id="282685"/>
    <lineage>
        <taxon>Bacteria</taxon>
        <taxon>Bacillati</taxon>
        <taxon>Actinomycetota</taxon>
        <taxon>Actinomycetes</taxon>
        <taxon>Mycobacteriales</taxon>
        <taxon>Nocardiaceae</taxon>
        <taxon>Nocardia</taxon>
    </lineage>
</organism>
<evidence type="ECO:0000313" key="5">
    <source>
        <dbReference type="Proteomes" id="UP001601992"/>
    </source>
</evidence>
<comment type="caution">
    <text evidence="4">The sequence shown here is derived from an EMBL/GenBank/DDBJ whole genome shotgun (WGS) entry which is preliminary data.</text>
</comment>
<feature type="compositionally biased region" description="Polar residues" evidence="1">
    <location>
        <begin position="169"/>
        <end position="184"/>
    </location>
</feature>
<feature type="signal peptide" evidence="2">
    <location>
        <begin position="1"/>
        <end position="20"/>
    </location>
</feature>
<accession>A0ABW6RYZ5</accession>
<evidence type="ECO:0000313" key="4">
    <source>
        <dbReference type="EMBL" id="MFF3569246.1"/>
    </source>
</evidence>
<evidence type="ECO:0000256" key="2">
    <source>
        <dbReference type="SAM" id="SignalP"/>
    </source>
</evidence>
<keyword evidence="5" id="KW-1185">Reference proteome</keyword>
<gene>
    <name evidence="4" type="ORF">ACFYXQ_15860</name>
</gene>
<feature type="region of interest" description="Disordered" evidence="1">
    <location>
        <begin position="168"/>
        <end position="191"/>
    </location>
</feature>
<reference evidence="4 5" key="1">
    <citation type="submission" date="2024-10" db="EMBL/GenBank/DDBJ databases">
        <title>The Natural Products Discovery Center: Release of the First 8490 Sequenced Strains for Exploring Actinobacteria Biosynthetic Diversity.</title>
        <authorList>
            <person name="Kalkreuter E."/>
            <person name="Kautsar S.A."/>
            <person name="Yang D."/>
            <person name="Bader C.D."/>
            <person name="Teijaro C.N."/>
            <person name="Fluegel L."/>
            <person name="Davis C.M."/>
            <person name="Simpson J.R."/>
            <person name="Lauterbach L."/>
            <person name="Steele A.D."/>
            <person name="Gui C."/>
            <person name="Meng S."/>
            <person name="Li G."/>
            <person name="Viehrig K."/>
            <person name="Ye F."/>
            <person name="Su P."/>
            <person name="Kiefer A.F."/>
            <person name="Nichols A."/>
            <person name="Cepeda A.J."/>
            <person name="Yan W."/>
            <person name="Fan B."/>
            <person name="Jiang Y."/>
            <person name="Adhikari A."/>
            <person name="Zheng C.-J."/>
            <person name="Schuster L."/>
            <person name="Cowan T.M."/>
            <person name="Smanski M.J."/>
            <person name="Chevrette M.G."/>
            <person name="De Carvalho L.P.S."/>
            <person name="Shen B."/>
        </authorList>
    </citation>
    <scope>NUCLEOTIDE SEQUENCE [LARGE SCALE GENOMIC DNA]</scope>
    <source>
        <strain evidence="4 5">NPDC002593</strain>
    </source>
</reference>
<dbReference type="Pfam" id="PF26526">
    <property type="entry name" value="DUF8175"/>
    <property type="match status" value="1"/>
</dbReference>
<dbReference type="InterPro" id="IPR058488">
    <property type="entry name" value="DUF8175"/>
</dbReference>
<sequence length="203" mass="21067">MSLVAVILCGVLVVHFSAHHGGHSQQVTVRAAHGPVATSHGVPVGYTRDEAGAATAAVNTIQALTQAGQGRVPMAAVVGALIARDPGPHLRASISVGADRSQGTDVVNMIPAAVTVKNFSPLSAQVSVWTMTLSRGAISKDAPVSVITAWSTHVVDLVWEDGDWKVKETTGQVGPTPDEQVSPSPDSPVAQPIQSGYYSFYIN</sequence>
<dbReference type="EMBL" id="JBIAQY010000004">
    <property type="protein sequence ID" value="MFF3569246.1"/>
    <property type="molecule type" value="Genomic_DNA"/>
</dbReference>
<name>A0ABW6RYZ5_9NOCA</name>
<evidence type="ECO:0000256" key="1">
    <source>
        <dbReference type="SAM" id="MobiDB-lite"/>
    </source>
</evidence>